<protein>
    <submittedName>
        <fullName evidence="1">Uncharacterized protein</fullName>
    </submittedName>
</protein>
<name>A0A382TZX3_9ZZZZ</name>
<sequence length="35" mass="4035">MRCIRADITQRRMLPSQAQGSRYTLVKLIFTDAGH</sequence>
<accession>A0A382TZX3</accession>
<dbReference type="AlphaFoldDB" id="A0A382TZX3"/>
<gene>
    <name evidence="1" type="ORF">METZ01_LOCUS380454</name>
</gene>
<reference evidence="1" key="1">
    <citation type="submission" date="2018-05" db="EMBL/GenBank/DDBJ databases">
        <authorList>
            <person name="Lanie J.A."/>
            <person name="Ng W.-L."/>
            <person name="Kazmierczak K.M."/>
            <person name="Andrzejewski T.M."/>
            <person name="Davidsen T.M."/>
            <person name="Wayne K.J."/>
            <person name="Tettelin H."/>
            <person name="Glass J.I."/>
            <person name="Rusch D."/>
            <person name="Podicherti R."/>
            <person name="Tsui H.-C.T."/>
            <person name="Winkler M.E."/>
        </authorList>
    </citation>
    <scope>NUCLEOTIDE SEQUENCE</scope>
</reference>
<dbReference type="EMBL" id="UINC01140448">
    <property type="protein sequence ID" value="SVD27600.1"/>
    <property type="molecule type" value="Genomic_DNA"/>
</dbReference>
<evidence type="ECO:0000313" key="1">
    <source>
        <dbReference type="EMBL" id="SVD27600.1"/>
    </source>
</evidence>
<organism evidence="1">
    <name type="scientific">marine metagenome</name>
    <dbReference type="NCBI Taxonomy" id="408172"/>
    <lineage>
        <taxon>unclassified sequences</taxon>
        <taxon>metagenomes</taxon>
        <taxon>ecological metagenomes</taxon>
    </lineage>
</organism>
<proteinExistence type="predicted"/>